<feature type="region of interest" description="Disordered" evidence="1">
    <location>
        <begin position="487"/>
        <end position="526"/>
    </location>
</feature>
<feature type="compositionally biased region" description="Acidic residues" evidence="1">
    <location>
        <begin position="608"/>
        <end position="621"/>
    </location>
</feature>
<feature type="region of interest" description="Disordered" evidence="1">
    <location>
        <begin position="1036"/>
        <end position="1069"/>
    </location>
</feature>
<feature type="compositionally biased region" description="Low complexity" evidence="1">
    <location>
        <begin position="487"/>
        <end position="503"/>
    </location>
</feature>
<dbReference type="PANTHER" id="PTHR31191">
    <property type="entry name" value="CENTROSOMAL PROTEIN CEP126"/>
    <property type="match status" value="1"/>
</dbReference>
<dbReference type="GO" id="GO:1905515">
    <property type="term" value="P:non-motile cilium assembly"/>
    <property type="evidence" value="ECO:0007669"/>
    <property type="project" value="InterPro"/>
</dbReference>
<feature type="region of interest" description="Disordered" evidence="1">
    <location>
        <begin position="882"/>
        <end position="923"/>
    </location>
</feature>
<proteinExistence type="predicted"/>
<evidence type="ECO:0000313" key="2">
    <source>
        <dbReference type="Proteomes" id="UP000515154"/>
    </source>
</evidence>
<keyword evidence="3" id="KW-0808">Transferase</keyword>
<keyword evidence="2" id="KW-1185">Reference proteome</keyword>
<evidence type="ECO:0000313" key="3">
    <source>
        <dbReference type="RefSeq" id="XP_029650405.1"/>
    </source>
</evidence>
<sequence>MLAGAYSKRFRKLQEYQIEKLKLLNASYEDCVNRNNEETANNIGKARRLSQETNKRRKVLALRRKQESQREEKRRQEILLHRRLLQQQATERFQRAPLQSRIRKGASCLNTPLEEVLQIIRGETSNSKTTSQATKPLRSHSAKLPKEVQFGNAILATKPPIHTPSQLQYLLNPSERATLCIQKKLKGMVNNRDLFEQQLRRHQQQPFDQGTSPASKEELSDSDQSISSSETYRKKCKLPSSASNQNTSIAISDHITKYKMPLVGNGNKMIDDQHSLNGNHRTCDANSECNGYSDYPSCCNNSTTKQELPPNSEPSTKWPNHKAAQLMSLLGPKTVAHSAANVKPITAWSSPGNHLKNDKKINGTMENCDQFENYCQMENTCIRDTKWPQNSTADPNNMPLSGGRTWTVSKHNIYERQLSNFSNTSSNISHSSSKLNGPASENQHPDTQSDVALQTGCNSIIHKTTENSKSNIASTCKNTVTNATTLTTEQLSTTSSQSTRQTSANHHEAIRQNSANSYQGTRQNSTTNHQEIKHNFVNHCHAHKQNSSPNCQSRWNSTNPEAKHEVADHVTINQKTSKTGRENASTVVVSNQKKSNSSCTALKKWDNDDSDADDDDVDDDSNNSNNYNPIMPCCYVTPKVKVRKQSVVRSEETHPGCKDEKKHNFHSYYSNGKNLETNGNGCEEVRAGTQSHFTKKNGKSVRSILKHQTDANVNQSAIPFQLKDSLEITRLHYSTNQKENTDRNEKPSKKHVHFAMENILCEKQLLASNIKDKIAGFAVDKPLATGLKCRADPSSTYQGEKSGIVNENQENQYGGRPSAKAFIITQSAVDNDGQQTSTNTCNETMTSGKPAEKKPGLQHITMGKLKNMFSSQILLAANSPALSNISNQSGNKKPASNLGERRKLTSAGEVSSKPPVGIHVDKTPTDEDINLVWQKVKSCFKQNSLHHQRHHPHHPQQQLHVKYQQQQQQQQQLQYKQQLTANSQPVHFNGRLVTCKTPGWSNNLSVVHQNGFDNFNYMEKSDSYLRRLTFLQQKAKQHSYATHNNNNNNNNNNYNNDNNDNNNISDNDSRHCYYDGSLSKTEKSNVGNRVKPVPSVRTNVSESLAAFLTAEDYSKLLNVTDKQMMVAMNHAAVEQQVFNRRQLHLKGPTIISLEEQRLMESLERINNKLKASRITKYQ</sequence>
<accession>A0A6P7TK13</accession>
<feature type="compositionally biased region" description="Polar residues" evidence="1">
    <location>
        <begin position="545"/>
        <end position="560"/>
    </location>
</feature>
<feature type="compositionally biased region" description="Polar residues" evidence="1">
    <location>
        <begin position="882"/>
        <end position="891"/>
    </location>
</feature>
<feature type="compositionally biased region" description="Polar residues" evidence="1">
    <location>
        <begin position="439"/>
        <end position="450"/>
    </location>
</feature>
<feature type="compositionally biased region" description="Polar residues" evidence="1">
    <location>
        <begin position="511"/>
        <end position="526"/>
    </location>
</feature>
<organism evidence="2 3">
    <name type="scientific">Octopus sinensis</name>
    <name type="common">East Asian common octopus</name>
    <dbReference type="NCBI Taxonomy" id="2607531"/>
    <lineage>
        <taxon>Eukaryota</taxon>
        <taxon>Metazoa</taxon>
        <taxon>Spiralia</taxon>
        <taxon>Lophotrochozoa</taxon>
        <taxon>Mollusca</taxon>
        <taxon>Cephalopoda</taxon>
        <taxon>Coleoidea</taxon>
        <taxon>Octopodiformes</taxon>
        <taxon>Octopoda</taxon>
        <taxon>Incirrata</taxon>
        <taxon>Octopodidae</taxon>
        <taxon>Octopus</taxon>
    </lineage>
</organism>
<dbReference type="AlphaFoldDB" id="A0A6P7TK13"/>
<feature type="compositionally biased region" description="Low complexity" evidence="1">
    <location>
        <begin position="420"/>
        <end position="436"/>
    </location>
</feature>
<dbReference type="PANTHER" id="PTHR31191:SF4">
    <property type="entry name" value="CENTROSOMAL PROTEIN OF 126 KDA"/>
    <property type="match status" value="1"/>
</dbReference>
<protein>
    <submittedName>
        <fullName evidence="3">Probable serine/threonine-protein kinase DDB_G0282963 isoform X1</fullName>
    </submittedName>
</protein>
<gene>
    <name evidence="3" type="primary">LOC115223853</name>
</gene>
<feature type="compositionally biased region" description="Polar residues" evidence="1">
    <location>
        <begin position="204"/>
        <end position="214"/>
    </location>
</feature>
<dbReference type="GO" id="GO:0005813">
    <property type="term" value="C:centrosome"/>
    <property type="evidence" value="ECO:0007669"/>
    <property type="project" value="InterPro"/>
</dbReference>
<dbReference type="KEGG" id="osn:115223853"/>
<name>A0A6P7TK13_9MOLL</name>
<dbReference type="Proteomes" id="UP000515154">
    <property type="component" value="Linkage group LG24"/>
</dbReference>
<feature type="region of interest" description="Disordered" evidence="1">
    <location>
        <begin position="542"/>
        <end position="625"/>
    </location>
</feature>
<feature type="region of interest" description="Disordered" evidence="1">
    <location>
        <begin position="200"/>
        <end position="243"/>
    </location>
</feature>
<reference evidence="3" key="1">
    <citation type="submission" date="2025-08" db="UniProtKB">
        <authorList>
            <consortium name="RefSeq"/>
        </authorList>
    </citation>
    <scope>IDENTIFICATION</scope>
</reference>
<evidence type="ECO:0000256" key="1">
    <source>
        <dbReference type="SAM" id="MobiDB-lite"/>
    </source>
</evidence>
<feature type="compositionally biased region" description="Low complexity" evidence="1">
    <location>
        <begin position="585"/>
        <end position="598"/>
    </location>
</feature>
<feature type="compositionally biased region" description="Polar residues" evidence="1">
    <location>
        <begin position="795"/>
        <end position="812"/>
    </location>
</feature>
<keyword evidence="3" id="KW-0418">Kinase</keyword>
<feature type="region of interest" description="Disordered" evidence="1">
    <location>
        <begin position="795"/>
        <end position="815"/>
    </location>
</feature>
<feature type="region of interest" description="Disordered" evidence="1">
    <location>
        <begin position="832"/>
        <end position="855"/>
    </location>
</feature>
<dbReference type="GO" id="GO:0016301">
    <property type="term" value="F:kinase activity"/>
    <property type="evidence" value="ECO:0007669"/>
    <property type="project" value="UniProtKB-KW"/>
</dbReference>
<dbReference type="RefSeq" id="XP_029650405.1">
    <property type="nucleotide sequence ID" value="XM_029794545.2"/>
</dbReference>
<dbReference type="InterPro" id="IPR028257">
    <property type="entry name" value="CEP126"/>
</dbReference>
<feature type="region of interest" description="Disordered" evidence="1">
    <location>
        <begin position="420"/>
        <end position="450"/>
    </location>
</feature>
<feature type="compositionally biased region" description="Low complexity" evidence="1">
    <location>
        <begin position="1044"/>
        <end position="1066"/>
    </location>
</feature>
<feature type="compositionally biased region" description="Low complexity" evidence="1">
    <location>
        <begin position="955"/>
        <end position="972"/>
    </location>
</feature>
<feature type="region of interest" description="Disordered" evidence="1">
    <location>
        <begin position="943"/>
        <end position="972"/>
    </location>
</feature>
<dbReference type="GO" id="GO:0031122">
    <property type="term" value="P:cytoplasmic microtubule organization"/>
    <property type="evidence" value="ECO:0007669"/>
    <property type="project" value="InterPro"/>
</dbReference>
<dbReference type="GO" id="GO:0007052">
    <property type="term" value="P:mitotic spindle organization"/>
    <property type="evidence" value="ECO:0007669"/>
    <property type="project" value="InterPro"/>
</dbReference>
<feature type="compositionally biased region" description="Polar residues" evidence="1">
    <location>
        <begin position="832"/>
        <end position="847"/>
    </location>
</feature>
<feature type="compositionally biased region" description="Basic residues" evidence="1">
    <location>
        <begin position="944"/>
        <end position="954"/>
    </location>
</feature>
<dbReference type="GO" id="GO:0097546">
    <property type="term" value="C:ciliary base"/>
    <property type="evidence" value="ECO:0007669"/>
    <property type="project" value="InterPro"/>
</dbReference>